<dbReference type="EMBL" id="FOUR01000002">
    <property type="protein sequence ID" value="SFM79509.1"/>
    <property type="molecule type" value="Genomic_DNA"/>
</dbReference>
<dbReference type="InterPro" id="IPR011990">
    <property type="entry name" value="TPR-like_helical_dom_sf"/>
</dbReference>
<keyword evidence="4 5" id="KW-0802">TPR repeat</keyword>
<dbReference type="PANTHER" id="PTHR47870">
    <property type="entry name" value="CYTOCHROME C-TYPE BIOGENESIS PROTEIN CCMH"/>
    <property type="match status" value="1"/>
</dbReference>
<feature type="domain" description="Cytochrome c-type biogenesis protein H TPR" evidence="9">
    <location>
        <begin position="121"/>
        <end position="269"/>
    </location>
</feature>
<dbReference type="InterPro" id="IPR019734">
    <property type="entry name" value="TPR_rpt"/>
</dbReference>
<evidence type="ECO:0000259" key="8">
    <source>
        <dbReference type="Pfam" id="PF23892"/>
    </source>
</evidence>
<feature type="repeat" description="TPR" evidence="5">
    <location>
        <begin position="163"/>
        <end position="196"/>
    </location>
</feature>
<dbReference type="Proteomes" id="UP000199339">
    <property type="component" value="Unassembled WGS sequence"/>
</dbReference>
<keyword evidence="2" id="KW-0677">Repeat</keyword>
<dbReference type="Gene3D" id="1.25.40.10">
    <property type="entry name" value="Tetratricopeptide repeat domain"/>
    <property type="match status" value="1"/>
</dbReference>
<dbReference type="InterPro" id="IPR056413">
    <property type="entry name" value="TPR_CcmH_CycH"/>
</dbReference>
<feature type="repeat" description="TPR" evidence="5">
    <location>
        <begin position="238"/>
        <end position="271"/>
    </location>
</feature>
<keyword evidence="3" id="KW-0201">Cytochrome c-type biogenesis</keyword>
<keyword evidence="7" id="KW-0812">Transmembrane</keyword>
<dbReference type="NCBIfam" id="TIGR03142">
    <property type="entry name" value="cytochro_ccmI"/>
    <property type="match status" value="1"/>
</dbReference>
<dbReference type="SMART" id="SM00028">
    <property type="entry name" value="TPR"/>
    <property type="match status" value="2"/>
</dbReference>
<evidence type="ECO:0000256" key="2">
    <source>
        <dbReference type="ARBA" id="ARBA00022737"/>
    </source>
</evidence>
<dbReference type="Pfam" id="PF23892">
    <property type="entry name" value="Ig_CycH"/>
    <property type="match status" value="1"/>
</dbReference>
<gene>
    <name evidence="10" type="ORF">SAMN04487961_1272</name>
</gene>
<keyword evidence="7" id="KW-0472">Membrane</keyword>
<accession>A0A1I4TS39</accession>
<evidence type="ECO:0000259" key="9">
    <source>
        <dbReference type="Pfam" id="PF23914"/>
    </source>
</evidence>
<feature type="domain" description="Cytochrome c-type biogenesis protein H Ig-like" evidence="8">
    <location>
        <begin position="306"/>
        <end position="417"/>
    </location>
</feature>
<dbReference type="InterPro" id="IPR051263">
    <property type="entry name" value="C-type_cytochrome_biogenesis"/>
</dbReference>
<comment type="subcellular location">
    <subcellularLocation>
        <location evidence="1">Cell envelope</location>
    </subcellularLocation>
</comment>
<organism evidence="10 11">
    <name type="scientific">Marinobacter pelagius</name>
    <dbReference type="NCBI Taxonomy" id="379482"/>
    <lineage>
        <taxon>Bacteria</taxon>
        <taxon>Pseudomonadati</taxon>
        <taxon>Pseudomonadota</taxon>
        <taxon>Gammaproteobacteria</taxon>
        <taxon>Pseudomonadales</taxon>
        <taxon>Marinobacteraceae</taxon>
        <taxon>Marinobacter</taxon>
    </lineage>
</organism>
<keyword evidence="7" id="KW-1133">Transmembrane helix</keyword>
<reference evidence="11" key="1">
    <citation type="submission" date="2016-10" db="EMBL/GenBank/DDBJ databases">
        <authorList>
            <person name="Varghese N."/>
            <person name="Submissions S."/>
        </authorList>
    </citation>
    <scope>NUCLEOTIDE SEQUENCE [LARGE SCALE GENOMIC DNA]</scope>
    <source>
        <strain evidence="11">CGMCC 1.6775</strain>
    </source>
</reference>
<dbReference type="OrthoDB" id="9776053at2"/>
<dbReference type="AlphaFoldDB" id="A0A1I4TS39"/>
<dbReference type="PROSITE" id="PS50005">
    <property type="entry name" value="TPR"/>
    <property type="match status" value="2"/>
</dbReference>
<name>A0A1I4TS39_9GAMM</name>
<dbReference type="GO" id="GO:0005886">
    <property type="term" value="C:plasma membrane"/>
    <property type="evidence" value="ECO:0007669"/>
    <property type="project" value="TreeGrafter"/>
</dbReference>
<keyword evidence="11" id="KW-1185">Reference proteome</keyword>
<evidence type="ECO:0000256" key="7">
    <source>
        <dbReference type="SAM" id="Phobius"/>
    </source>
</evidence>
<protein>
    <submittedName>
        <fullName evidence="10">Cytochrome c-type biogenesis protein CcmH</fullName>
    </submittedName>
</protein>
<dbReference type="SUPFAM" id="SSF48452">
    <property type="entry name" value="TPR-like"/>
    <property type="match status" value="1"/>
</dbReference>
<evidence type="ECO:0000256" key="3">
    <source>
        <dbReference type="ARBA" id="ARBA00022748"/>
    </source>
</evidence>
<dbReference type="Pfam" id="PF23914">
    <property type="entry name" value="TPR_CcmH_CycH"/>
    <property type="match status" value="1"/>
</dbReference>
<evidence type="ECO:0000256" key="1">
    <source>
        <dbReference type="ARBA" id="ARBA00004196"/>
    </source>
</evidence>
<dbReference type="InterPro" id="IPR056412">
    <property type="entry name" value="Ig_CycH"/>
</dbReference>
<evidence type="ECO:0000313" key="10">
    <source>
        <dbReference type="EMBL" id="SFM79509.1"/>
    </source>
</evidence>
<evidence type="ECO:0000256" key="6">
    <source>
        <dbReference type="SAM" id="MobiDB-lite"/>
    </source>
</evidence>
<feature type="transmembrane region" description="Helical" evidence="7">
    <location>
        <begin position="6"/>
        <end position="26"/>
    </location>
</feature>
<evidence type="ECO:0000256" key="4">
    <source>
        <dbReference type="ARBA" id="ARBA00022803"/>
    </source>
</evidence>
<dbReference type="PANTHER" id="PTHR47870:SF4">
    <property type="entry name" value="CYTOCHROME C-TYPE BIOGENESIS PROTEIN CYCH"/>
    <property type="match status" value="1"/>
</dbReference>
<proteinExistence type="predicted"/>
<evidence type="ECO:0000313" key="11">
    <source>
        <dbReference type="Proteomes" id="UP000199339"/>
    </source>
</evidence>
<sequence>MTNTFWIAATVLIIIALAFVLFPVLFQRADARARADIRNQNLMAYRTRMKELDDEFEAGILDEDNYRQLKEELAGSMLDDVPESEQPRRAVPGRKSAIAVALVSVLVLPGAAYYLYQEWGAMDRVEQYIAMQQMEQSDSGRQAQMSDLVVQLRDRLEADPDNPDGWAMLGQSYMRLEQYQEAAWAFRQLAKVVDGNDQAEAVALGLSAQALFFDSQGAMTEAVTEAIRQARSLNPDEVNALGLLGINAFSQQNYREAIEYWERIVAVAPDHPQIASIRGGINEAYNRLGETPPEVQAPADAGGPGVTVEVALADAFQDQVPADTTLFVFAREAGNPNGPPLAVERLTAGDLPATLRLDDGDSMSPQMKISGAGQVLVTARLSRTGSVQASAGDWQGSVDEPVTVSGEDTDPVRLVIDQQLTN</sequence>
<evidence type="ECO:0000256" key="5">
    <source>
        <dbReference type="PROSITE-ProRule" id="PRU00339"/>
    </source>
</evidence>
<dbReference type="RefSeq" id="WP_092000353.1">
    <property type="nucleotide sequence ID" value="NZ_FOUR01000002.1"/>
</dbReference>
<dbReference type="GO" id="GO:0017004">
    <property type="term" value="P:cytochrome complex assembly"/>
    <property type="evidence" value="ECO:0007669"/>
    <property type="project" value="UniProtKB-KW"/>
</dbReference>
<feature type="transmembrane region" description="Helical" evidence="7">
    <location>
        <begin position="97"/>
        <end position="116"/>
    </location>
</feature>
<dbReference type="GO" id="GO:0030313">
    <property type="term" value="C:cell envelope"/>
    <property type="evidence" value="ECO:0007669"/>
    <property type="project" value="UniProtKB-SubCell"/>
</dbReference>
<feature type="region of interest" description="Disordered" evidence="6">
    <location>
        <begin position="388"/>
        <end position="409"/>
    </location>
</feature>
<dbReference type="InterPro" id="IPR017560">
    <property type="entry name" value="Cyt_c_biogenesis_CcmI"/>
</dbReference>